<gene>
    <name evidence="1" type="ORF">G7057_01155</name>
</gene>
<name>A0A6G7K7H6_9LACT</name>
<evidence type="ECO:0000313" key="1">
    <source>
        <dbReference type="EMBL" id="QII81213.1"/>
    </source>
</evidence>
<organism evidence="1 2">
    <name type="scientific">Jeotgalibaca arthritidis</name>
    <dbReference type="NCBI Taxonomy" id="1868794"/>
    <lineage>
        <taxon>Bacteria</taxon>
        <taxon>Bacillati</taxon>
        <taxon>Bacillota</taxon>
        <taxon>Bacilli</taxon>
        <taxon>Lactobacillales</taxon>
        <taxon>Carnobacteriaceae</taxon>
        <taxon>Jeotgalibaca</taxon>
    </lineage>
</organism>
<dbReference type="EMBL" id="CP049740">
    <property type="protein sequence ID" value="QII81213.1"/>
    <property type="molecule type" value="Genomic_DNA"/>
</dbReference>
<evidence type="ECO:0000313" key="2">
    <source>
        <dbReference type="Proteomes" id="UP000501451"/>
    </source>
</evidence>
<dbReference type="AlphaFoldDB" id="A0A6G7K7H6"/>
<keyword evidence="2" id="KW-1185">Reference proteome</keyword>
<reference evidence="1 2" key="1">
    <citation type="journal article" date="2017" name="Int. J. Syst. Evol. Microbiol.">
        <title>Jeotgalibaca porci sp. nov. and Jeotgalibaca arthritidis sp. nov., isolated from pigs, and emended description of the genus Jeotgalibaca.</title>
        <authorList>
            <person name="Zamora L."/>
            <person name="Perez-Sancho M."/>
            <person name="Dominguez L."/>
            <person name="Fernandez-Garayzabal J.F."/>
            <person name="Vela A.I."/>
        </authorList>
    </citation>
    <scope>NUCLEOTIDE SEQUENCE [LARGE SCALE GENOMIC DNA]</scope>
    <source>
        <strain evidence="1 2">CECT 9157</strain>
    </source>
</reference>
<dbReference type="Proteomes" id="UP000501451">
    <property type="component" value="Chromosome"/>
</dbReference>
<proteinExistence type="predicted"/>
<dbReference type="RefSeq" id="WP_166160652.1">
    <property type="nucleotide sequence ID" value="NZ_CP049740.1"/>
</dbReference>
<dbReference type="Pfam" id="PF14198">
    <property type="entry name" value="TnpV"/>
    <property type="match status" value="1"/>
</dbReference>
<accession>A0A6G7K7H6</accession>
<sequence>MNEITYKRNGDYLIPNIQLTEQKDKKKQIPLGKYGRMRKQYLQEHRKPLFHSLLLAEKLFLHLLEIDKTANRRMEQIMKDLKKAQTQTPPDKMKQQMEWVGYMNNLKAQAEEIILAELIYS</sequence>
<dbReference type="KEGG" id="jar:G7057_01155"/>
<dbReference type="InterPro" id="IPR026989">
    <property type="entry name" value="TnpV"/>
</dbReference>
<protein>
    <submittedName>
        <fullName evidence="1">TnpV protein</fullName>
    </submittedName>
</protein>